<dbReference type="AlphaFoldDB" id="A0A511N0D0"/>
<dbReference type="InterPro" id="IPR021829">
    <property type="entry name" value="DUF3419"/>
</dbReference>
<sequence length="363" mass="42347">MSSHIEQKARFDFIRYAQVWEDADILLEALKPLSGGRFVSVCSAGDNALSMLTLNPQEVVALDLSEVQTLCLDFRIAALKTLSHEQLLEIIGSVPSDRRLGLYTKMRKALSPRARQFWDLQEHIIRAGVGSGGKFERYFSTFRTFILPFLLSGYDIRQLFHPKNHAGRQVFFETRFMNWRFKLLMRLFFSRTVMGKLGRDPEFFAFAEGNLGDNIIKRTRHALVELDPSENPYLHWILTGRHDQTLPFWLRPENFDVIRNNLDRLRYEVCSLETFVQREEGLWDGFNLSDVFEYMPEKTSDALLTALAEHTRPGGRLVYWNMMVPRDGANLPHLLRPLAELSQQLHHQDRAFFYSRFVVEERV</sequence>
<dbReference type="OrthoDB" id="1522784at2"/>
<proteinExistence type="predicted"/>
<dbReference type="Gene3D" id="3.40.50.150">
    <property type="entry name" value="Vaccinia Virus protein VP39"/>
    <property type="match status" value="1"/>
</dbReference>
<keyword evidence="2" id="KW-1185">Reference proteome</keyword>
<dbReference type="Proteomes" id="UP000321306">
    <property type="component" value="Unassembled WGS sequence"/>
</dbReference>
<protein>
    <recommendedName>
        <fullName evidence="3">S-adenosylmethionine:diacylglycerol 3-amino-3-carboxypropyl transferase</fullName>
    </recommendedName>
</protein>
<evidence type="ECO:0000313" key="1">
    <source>
        <dbReference type="EMBL" id="GEM45836.1"/>
    </source>
</evidence>
<dbReference type="Pfam" id="PF11899">
    <property type="entry name" value="DUF3419"/>
    <property type="match status" value="1"/>
</dbReference>
<gene>
    <name evidence="1" type="ORF">DC3_14710</name>
</gene>
<comment type="caution">
    <text evidence="1">The sequence shown here is derived from an EMBL/GenBank/DDBJ whole genome shotgun (WGS) entry which is preliminary data.</text>
</comment>
<dbReference type="EMBL" id="BJXB01000005">
    <property type="protein sequence ID" value="GEM45836.1"/>
    <property type="molecule type" value="Genomic_DNA"/>
</dbReference>
<evidence type="ECO:0000313" key="2">
    <source>
        <dbReference type="Proteomes" id="UP000321306"/>
    </source>
</evidence>
<name>A0A511N0D0_DEIC1</name>
<reference evidence="1 2" key="1">
    <citation type="submission" date="2019-07" db="EMBL/GenBank/DDBJ databases">
        <title>Whole genome shotgun sequence of Deinococcus cellulosilyticus NBRC 106333.</title>
        <authorList>
            <person name="Hosoyama A."/>
            <person name="Uohara A."/>
            <person name="Ohji S."/>
            <person name="Ichikawa N."/>
        </authorList>
    </citation>
    <scope>NUCLEOTIDE SEQUENCE [LARGE SCALE GENOMIC DNA]</scope>
    <source>
        <strain evidence="1 2">NBRC 106333</strain>
    </source>
</reference>
<dbReference type="PANTHER" id="PTHR47473:SF1">
    <property type="entry name" value="METHYLTRANSFERASE DOMAIN-CONTAINING PROTEIN"/>
    <property type="match status" value="1"/>
</dbReference>
<dbReference type="PANTHER" id="PTHR47473">
    <property type="entry name" value="BTA1P"/>
    <property type="match status" value="1"/>
</dbReference>
<dbReference type="RefSeq" id="WP_146883479.1">
    <property type="nucleotide sequence ID" value="NZ_BJXB01000005.1"/>
</dbReference>
<accession>A0A511N0D0</accession>
<evidence type="ECO:0008006" key="3">
    <source>
        <dbReference type="Google" id="ProtNLM"/>
    </source>
</evidence>
<dbReference type="InterPro" id="IPR029063">
    <property type="entry name" value="SAM-dependent_MTases_sf"/>
</dbReference>
<organism evidence="1 2">
    <name type="scientific">Deinococcus cellulosilyticus (strain DSM 18568 / NBRC 106333 / KACC 11606 / 5516J-15)</name>
    <dbReference type="NCBI Taxonomy" id="1223518"/>
    <lineage>
        <taxon>Bacteria</taxon>
        <taxon>Thermotogati</taxon>
        <taxon>Deinococcota</taxon>
        <taxon>Deinococci</taxon>
        <taxon>Deinococcales</taxon>
        <taxon>Deinococcaceae</taxon>
        <taxon>Deinococcus</taxon>
    </lineage>
</organism>
<dbReference type="SUPFAM" id="SSF53335">
    <property type="entry name" value="S-adenosyl-L-methionine-dependent methyltransferases"/>
    <property type="match status" value="1"/>
</dbReference>